<dbReference type="GO" id="GO:0006275">
    <property type="term" value="P:regulation of DNA replication"/>
    <property type="evidence" value="ECO:0007669"/>
    <property type="project" value="InterPro"/>
</dbReference>
<protein>
    <recommendedName>
        <fullName evidence="1">Chromosomal replication initiator DnaA C-terminal domain-containing protein</fullName>
    </recommendedName>
</protein>
<dbReference type="GO" id="GO:0043565">
    <property type="term" value="F:sequence-specific DNA binding"/>
    <property type="evidence" value="ECO:0007669"/>
    <property type="project" value="InterPro"/>
</dbReference>
<evidence type="ECO:0000313" key="2">
    <source>
        <dbReference type="EMBL" id="MBA4610899.1"/>
    </source>
</evidence>
<reference evidence="2 3" key="1">
    <citation type="submission" date="2020-07" db="EMBL/GenBank/DDBJ databases">
        <authorList>
            <person name="Li M."/>
        </authorList>
    </citation>
    <scope>NUCLEOTIDE SEQUENCE [LARGE SCALE GENOMIC DNA]</scope>
    <source>
        <strain evidence="2 3">DSM 23284</strain>
    </source>
</reference>
<dbReference type="InterPro" id="IPR013159">
    <property type="entry name" value="DnaA_C"/>
</dbReference>
<reference evidence="2 3" key="2">
    <citation type="submission" date="2020-08" db="EMBL/GenBank/DDBJ databases">
        <title>Stappia taiwanensis sp. nov., isolated from a coastal thermal spring.</title>
        <authorList>
            <person name="Kampfer P."/>
        </authorList>
    </citation>
    <scope>NUCLEOTIDE SEQUENCE [LARGE SCALE GENOMIC DNA]</scope>
    <source>
        <strain evidence="2 3">DSM 23284</strain>
    </source>
</reference>
<proteinExistence type="predicted"/>
<dbReference type="GO" id="GO:0005524">
    <property type="term" value="F:ATP binding"/>
    <property type="evidence" value="ECO:0007669"/>
    <property type="project" value="InterPro"/>
</dbReference>
<dbReference type="SUPFAM" id="SSF48295">
    <property type="entry name" value="TrpR-like"/>
    <property type="match status" value="1"/>
</dbReference>
<dbReference type="CDD" id="cd06571">
    <property type="entry name" value="Bac_DnaA_C"/>
    <property type="match status" value="1"/>
</dbReference>
<name>A0A838XHM8_9HYPH</name>
<evidence type="ECO:0000259" key="1">
    <source>
        <dbReference type="SMART" id="SM00760"/>
    </source>
</evidence>
<dbReference type="AlphaFoldDB" id="A0A838XHM8"/>
<accession>A0A838XHM8</accession>
<organism evidence="2 3">
    <name type="scientific">Stappia taiwanensis</name>
    <dbReference type="NCBI Taxonomy" id="992267"/>
    <lineage>
        <taxon>Bacteria</taxon>
        <taxon>Pseudomonadati</taxon>
        <taxon>Pseudomonadota</taxon>
        <taxon>Alphaproteobacteria</taxon>
        <taxon>Hyphomicrobiales</taxon>
        <taxon>Stappiaceae</taxon>
        <taxon>Stappia</taxon>
    </lineage>
</organism>
<evidence type="ECO:0000313" key="3">
    <source>
        <dbReference type="Proteomes" id="UP000559404"/>
    </source>
</evidence>
<feature type="domain" description="Chromosomal replication initiator DnaA C-terminal" evidence="1">
    <location>
        <begin position="30"/>
        <end position="100"/>
    </location>
</feature>
<comment type="caution">
    <text evidence="2">The sequence shown here is derived from an EMBL/GenBank/DDBJ whole genome shotgun (WGS) entry which is preliminary data.</text>
</comment>
<dbReference type="InterPro" id="IPR010921">
    <property type="entry name" value="Trp_repressor/repl_initiator"/>
</dbReference>
<dbReference type="Proteomes" id="UP000559404">
    <property type="component" value="Unassembled WGS sequence"/>
</dbReference>
<dbReference type="GO" id="GO:0006270">
    <property type="term" value="P:DNA replication initiation"/>
    <property type="evidence" value="ECO:0007669"/>
    <property type="project" value="InterPro"/>
</dbReference>
<sequence>MLVHGQPMQGPAKFHKEERAFSGAGAEHRGAELIVTACVMSAFGVTQEDIDRRSRGPARTALARQVSMYLHHVVLERTLTSVAQTFGRDRTTVAHACRVIEDRRDDPEFEATLSALEEAIASGLRLVRLCPVRAGGQR</sequence>
<dbReference type="EMBL" id="JACEON010000003">
    <property type="protein sequence ID" value="MBA4610899.1"/>
    <property type="molecule type" value="Genomic_DNA"/>
</dbReference>
<dbReference type="SMART" id="SM00760">
    <property type="entry name" value="Bac_DnaA_C"/>
    <property type="match status" value="1"/>
</dbReference>
<dbReference type="Gene3D" id="1.10.1750.10">
    <property type="match status" value="1"/>
</dbReference>
<dbReference type="RefSeq" id="WP_181759092.1">
    <property type="nucleotide sequence ID" value="NZ_BMCR01000004.1"/>
</dbReference>
<gene>
    <name evidence="2" type="ORF">H1W37_04500</name>
</gene>
<keyword evidence="3" id="KW-1185">Reference proteome</keyword>
<dbReference type="Pfam" id="PF08299">
    <property type="entry name" value="Bac_DnaA_C"/>
    <property type="match status" value="1"/>
</dbReference>